<proteinExistence type="inferred from homology"/>
<evidence type="ECO:0000256" key="3">
    <source>
        <dbReference type="SAM" id="SignalP"/>
    </source>
</evidence>
<feature type="signal peptide" evidence="3">
    <location>
        <begin position="1"/>
        <end position="26"/>
    </location>
</feature>
<dbReference type="SMART" id="SM00062">
    <property type="entry name" value="PBPb"/>
    <property type="match status" value="1"/>
</dbReference>
<dbReference type="RefSeq" id="WP_069519865.1">
    <property type="nucleotide sequence ID" value="NZ_FOFP01000008.1"/>
</dbReference>
<protein>
    <submittedName>
        <fullName evidence="6">Polar amino acid transport system substrate-binding protein</fullName>
    </submittedName>
</protein>
<dbReference type="Pfam" id="PF00497">
    <property type="entry name" value="SBP_bac_3"/>
    <property type="match status" value="1"/>
</dbReference>
<accession>A0ABY1BEP9</accession>
<comment type="similarity">
    <text evidence="1">Belongs to the bacterial solute-binding protein 3 family.</text>
</comment>
<dbReference type="PANTHER" id="PTHR35936">
    <property type="entry name" value="MEMBRANE-BOUND LYTIC MUREIN TRANSGLYCOSYLASE F"/>
    <property type="match status" value="1"/>
</dbReference>
<gene>
    <name evidence="6" type="ORF">SAMN05216600_108145</name>
</gene>
<feature type="domain" description="Ionotropic glutamate receptor C-terminal" evidence="5">
    <location>
        <begin position="37"/>
        <end position="268"/>
    </location>
</feature>
<comment type="caution">
    <text evidence="6">The sequence shown here is derived from an EMBL/GenBank/DDBJ whole genome shotgun (WGS) entry which is preliminary data.</text>
</comment>
<evidence type="ECO:0000259" key="4">
    <source>
        <dbReference type="SMART" id="SM00062"/>
    </source>
</evidence>
<evidence type="ECO:0000259" key="5">
    <source>
        <dbReference type="SMART" id="SM00079"/>
    </source>
</evidence>
<evidence type="ECO:0000256" key="2">
    <source>
        <dbReference type="ARBA" id="ARBA00022729"/>
    </source>
</evidence>
<dbReference type="SMART" id="SM00079">
    <property type="entry name" value="PBPe"/>
    <property type="match status" value="1"/>
</dbReference>
<reference evidence="6 7" key="1">
    <citation type="submission" date="2016-10" db="EMBL/GenBank/DDBJ databases">
        <authorList>
            <person name="Varghese N."/>
            <person name="Submissions S."/>
        </authorList>
    </citation>
    <scope>NUCLEOTIDE SEQUENCE [LARGE SCALE GENOMIC DNA]</scope>
    <source>
        <strain evidence="6 7">CIP 109853</strain>
    </source>
</reference>
<dbReference type="PANTHER" id="PTHR35936:SF17">
    <property type="entry name" value="ARGININE-BINDING EXTRACELLULAR PROTEIN ARTP"/>
    <property type="match status" value="1"/>
</dbReference>
<dbReference type="EMBL" id="FOFP01000008">
    <property type="protein sequence ID" value="SEQ67272.1"/>
    <property type="molecule type" value="Genomic_DNA"/>
</dbReference>
<dbReference type="Gene3D" id="3.40.190.10">
    <property type="entry name" value="Periplasmic binding protein-like II"/>
    <property type="match status" value="2"/>
</dbReference>
<keyword evidence="2 3" id="KW-0732">Signal</keyword>
<sequence length="282" mass="30781">MTTAPLVTLRKLLCIAGVLLATQAQADLLDEIKARGEIVVATEARYAPFEMLEDGKIVGYGKDMLDEILKDLPGVQLKQLDLPFQSILAGLSAKRYDIVVTSLMITRQRLDAYAFTNPISDASVAILKRKSDDSINSPEDMAGKVIGVQAGSAQYTAVRKFESEVLAGKGQAVKEIKEFTDYNEAYAALASRRVDIVPQALPNLSSVVKSRPEMFAIVQPPFGDKSYYAWAARKDAESASLVAFFNAGILKLQQSGKLAELQMKWFGFTMEVPQGVLPEPAN</sequence>
<dbReference type="Proteomes" id="UP000198512">
    <property type="component" value="Unassembled WGS sequence"/>
</dbReference>
<organism evidence="6 7">
    <name type="scientific">Pseudomonas cuatrocienegasensis</name>
    <dbReference type="NCBI Taxonomy" id="543360"/>
    <lineage>
        <taxon>Bacteria</taxon>
        <taxon>Pseudomonadati</taxon>
        <taxon>Pseudomonadota</taxon>
        <taxon>Gammaproteobacteria</taxon>
        <taxon>Pseudomonadales</taxon>
        <taxon>Pseudomonadaceae</taxon>
        <taxon>Pseudomonas</taxon>
    </lineage>
</organism>
<name>A0ABY1BEP9_9PSED</name>
<evidence type="ECO:0000313" key="6">
    <source>
        <dbReference type="EMBL" id="SEQ67272.1"/>
    </source>
</evidence>
<evidence type="ECO:0000313" key="7">
    <source>
        <dbReference type="Proteomes" id="UP000198512"/>
    </source>
</evidence>
<dbReference type="SUPFAM" id="SSF53850">
    <property type="entry name" value="Periplasmic binding protein-like II"/>
    <property type="match status" value="1"/>
</dbReference>
<feature type="chain" id="PRO_5045345294" evidence="3">
    <location>
        <begin position="27"/>
        <end position="282"/>
    </location>
</feature>
<dbReference type="InterPro" id="IPR001320">
    <property type="entry name" value="Iontro_rcpt_C"/>
</dbReference>
<keyword evidence="7" id="KW-1185">Reference proteome</keyword>
<evidence type="ECO:0000256" key="1">
    <source>
        <dbReference type="ARBA" id="ARBA00010333"/>
    </source>
</evidence>
<dbReference type="InterPro" id="IPR001638">
    <property type="entry name" value="Solute-binding_3/MltF_N"/>
</dbReference>
<feature type="domain" description="Solute-binding protein family 3/N-terminal" evidence="4">
    <location>
        <begin position="37"/>
        <end position="269"/>
    </location>
</feature>